<accession>A0A7S3YCS4</accession>
<feature type="transmembrane region" description="Helical" evidence="1">
    <location>
        <begin position="39"/>
        <end position="59"/>
    </location>
</feature>
<evidence type="ECO:0000256" key="1">
    <source>
        <dbReference type="SAM" id="Phobius"/>
    </source>
</evidence>
<protein>
    <submittedName>
        <fullName evidence="2">Uncharacterized protein</fullName>
    </submittedName>
</protein>
<proteinExistence type="predicted"/>
<keyword evidence="1" id="KW-0472">Membrane</keyword>
<gene>
    <name evidence="2" type="ORF">LGLO00237_LOCUS2713</name>
</gene>
<name>A0A7S3YCS4_9EUKA</name>
<evidence type="ECO:0000313" key="2">
    <source>
        <dbReference type="EMBL" id="CAE0647906.1"/>
    </source>
</evidence>
<keyword evidence="1" id="KW-0812">Transmembrane</keyword>
<keyword evidence="1" id="KW-1133">Transmembrane helix</keyword>
<dbReference type="AlphaFoldDB" id="A0A7S3YCS4"/>
<organism evidence="2">
    <name type="scientific">Lotharella globosa</name>
    <dbReference type="NCBI Taxonomy" id="91324"/>
    <lineage>
        <taxon>Eukaryota</taxon>
        <taxon>Sar</taxon>
        <taxon>Rhizaria</taxon>
        <taxon>Cercozoa</taxon>
        <taxon>Chlorarachniophyceae</taxon>
        <taxon>Lotharella</taxon>
    </lineage>
</organism>
<sequence length="113" mass="12901">MSLSKLSRRVLDMGFWKKPQLRSVHGVLSKRLSRPNFELSIQGSVGLFMVSSIIAINGFRRYIDIKTQRKHDAMIKQRLATDPRYAQFVANAQEGYLRRLAAGQAAVLPKRKD</sequence>
<reference evidence="2" key="1">
    <citation type="submission" date="2021-01" db="EMBL/GenBank/DDBJ databases">
        <authorList>
            <person name="Corre E."/>
            <person name="Pelletier E."/>
            <person name="Niang G."/>
            <person name="Scheremetjew M."/>
            <person name="Finn R."/>
            <person name="Kale V."/>
            <person name="Holt S."/>
            <person name="Cochrane G."/>
            <person name="Meng A."/>
            <person name="Brown T."/>
            <person name="Cohen L."/>
        </authorList>
    </citation>
    <scope>NUCLEOTIDE SEQUENCE</scope>
    <source>
        <strain evidence="2">CCCM811</strain>
    </source>
</reference>
<dbReference type="EMBL" id="HBIV01003893">
    <property type="protein sequence ID" value="CAE0647906.1"/>
    <property type="molecule type" value="Transcribed_RNA"/>
</dbReference>